<comment type="subcellular location">
    <subcellularLocation>
        <location evidence="8">Cytoplasm</location>
    </subcellularLocation>
</comment>
<keyword evidence="5 8" id="KW-0784">Thiamine biosynthesis</keyword>
<organism evidence="11 12">
    <name type="scientific">Kytococcus schroeteri</name>
    <dbReference type="NCBI Taxonomy" id="138300"/>
    <lineage>
        <taxon>Bacteria</taxon>
        <taxon>Bacillati</taxon>
        <taxon>Actinomycetota</taxon>
        <taxon>Actinomycetes</taxon>
        <taxon>Micrococcales</taxon>
        <taxon>Kytococcaceae</taxon>
        <taxon>Kytococcus</taxon>
    </lineage>
</organism>
<evidence type="ECO:0000256" key="5">
    <source>
        <dbReference type="ARBA" id="ARBA00022977"/>
    </source>
</evidence>
<comment type="caution">
    <text evidence="11">The sequence shown here is derived from an EMBL/GenBank/DDBJ whole genome shotgun (WGS) entry which is preliminary data.</text>
</comment>
<dbReference type="EC" id="2.8.1.10" evidence="3 8"/>
<dbReference type="Gene3D" id="3.20.20.70">
    <property type="entry name" value="Aldolase class I"/>
    <property type="match status" value="1"/>
</dbReference>
<sequence>MSTEPSPTPTTTAPTAPPGIPSHTPLEDPGWEVAGTRLTSRLVTGTGGATHHTLLADALRASGTEVTTVALRRADLADGPSLLGVVRDLGLRVLPNTAGCQTAHEAVLTARLGREALGTDWVKLEVVMDHDTLLPDPLETAEAAEQLVADGFTVWAYTSDDPALAAHLEDLGCAAVMPGGSPIGSGLGVLNPHNIALICSRAGVPVVLDAGIGTASDAALAMELGCDAVLLATAVHRAHDPVTMAAALREAVRAGWWARRAGRIPRRERALASSTLEGMAQFGGPGAGDGADWEPEQ</sequence>
<comment type="subunit">
    <text evidence="8">Homotetramer. Forms heterodimers with either ThiH or ThiS.</text>
</comment>
<evidence type="ECO:0000256" key="4">
    <source>
        <dbReference type="ARBA" id="ARBA00022679"/>
    </source>
</evidence>
<keyword evidence="8" id="KW-0963">Cytoplasm</keyword>
<dbReference type="InterPro" id="IPR008867">
    <property type="entry name" value="ThiG"/>
</dbReference>
<comment type="function">
    <text evidence="1 8">Catalyzes the rearrangement of 1-deoxy-D-xylulose 5-phosphate (DXP) to produce the thiazole phosphate moiety of thiamine. Sulfur is provided by the thiocarboxylate moiety of the carrier protein ThiS. In vitro, sulfur can be provided by H(2)S.</text>
</comment>
<evidence type="ECO:0000256" key="3">
    <source>
        <dbReference type="ARBA" id="ARBA00011960"/>
    </source>
</evidence>
<dbReference type="SUPFAM" id="SSF110399">
    <property type="entry name" value="ThiG-like"/>
    <property type="match status" value="1"/>
</dbReference>
<keyword evidence="6 8" id="KW-0704">Schiff base</keyword>
<keyword evidence="12" id="KW-1185">Reference proteome</keyword>
<dbReference type="EMBL" id="PKIZ01000001">
    <property type="protein sequence ID" value="PKZ42751.1"/>
    <property type="molecule type" value="Genomic_DNA"/>
</dbReference>
<dbReference type="HAMAP" id="MF_00443">
    <property type="entry name" value="ThiG"/>
    <property type="match status" value="1"/>
</dbReference>
<comment type="similarity">
    <text evidence="8">Belongs to the ThiG family.</text>
</comment>
<dbReference type="UniPathway" id="UPA00060"/>
<feature type="domain" description="Thiazole synthase ThiG" evidence="10">
    <location>
        <begin position="33"/>
        <end position="274"/>
    </location>
</feature>
<reference evidence="11 12" key="1">
    <citation type="submission" date="2017-12" db="EMBL/GenBank/DDBJ databases">
        <title>Phylogenetic diversity of female urinary microbiome.</title>
        <authorList>
            <person name="Thomas-White K."/>
            <person name="Wolfe A.J."/>
        </authorList>
    </citation>
    <scope>NUCLEOTIDE SEQUENCE [LARGE SCALE GENOMIC DNA]</scope>
    <source>
        <strain evidence="11 12">UMB1298</strain>
    </source>
</reference>
<evidence type="ECO:0000256" key="6">
    <source>
        <dbReference type="ARBA" id="ARBA00023270"/>
    </source>
</evidence>
<feature type="binding site" evidence="8">
    <location>
        <begin position="232"/>
        <end position="233"/>
    </location>
    <ligand>
        <name>1-deoxy-D-xylulose 5-phosphate</name>
        <dbReference type="ChEBI" id="CHEBI:57792"/>
    </ligand>
</feature>
<feature type="binding site" evidence="8">
    <location>
        <begin position="210"/>
        <end position="211"/>
    </location>
    <ligand>
        <name>1-deoxy-D-xylulose 5-phosphate</name>
        <dbReference type="ChEBI" id="CHEBI:57792"/>
    </ligand>
</feature>
<evidence type="ECO:0000313" key="12">
    <source>
        <dbReference type="Proteomes" id="UP000234206"/>
    </source>
</evidence>
<dbReference type="AlphaFoldDB" id="A0A2I1PDQ8"/>
<dbReference type="InterPro" id="IPR013785">
    <property type="entry name" value="Aldolase_TIM"/>
</dbReference>
<keyword evidence="4 8" id="KW-0808">Transferase</keyword>
<dbReference type="GO" id="GO:1990107">
    <property type="term" value="F:thiazole synthase activity"/>
    <property type="evidence" value="ECO:0007669"/>
    <property type="project" value="UniProtKB-EC"/>
</dbReference>
<dbReference type="GO" id="GO:0005737">
    <property type="term" value="C:cytoplasm"/>
    <property type="evidence" value="ECO:0007669"/>
    <property type="project" value="UniProtKB-SubCell"/>
</dbReference>
<comment type="catalytic activity">
    <reaction evidence="7 8">
        <text>[ThiS sulfur-carrier protein]-C-terminal-Gly-aminoethanethioate + 2-iminoacetate + 1-deoxy-D-xylulose 5-phosphate = [ThiS sulfur-carrier protein]-C-terminal Gly-Gly + 2-[(2R,5Z)-2-carboxy-4-methylthiazol-5(2H)-ylidene]ethyl phosphate + 2 H2O + H(+)</text>
        <dbReference type="Rhea" id="RHEA:26297"/>
        <dbReference type="Rhea" id="RHEA-COMP:12909"/>
        <dbReference type="Rhea" id="RHEA-COMP:19908"/>
        <dbReference type="ChEBI" id="CHEBI:15377"/>
        <dbReference type="ChEBI" id="CHEBI:15378"/>
        <dbReference type="ChEBI" id="CHEBI:57792"/>
        <dbReference type="ChEBI" id="CHEBI:62899"/>
        <dbReference type="ChEBI" id="CHEBI:77846"/>
        <dbReference type="ChEBI" id="CHEBI:90778"/>
        <dbReference type="ChEBI" id="CHEBI:232372"/>
        <dbReference type="EC" id="2.8.1.10"/>
    </reaction>
</comment>
<dbReference type="CDD" id="cd04728">
    <property type="entry name" value="ThiG"/>
    <property type="match status" value="1"/>
</dbReference>
<feature type="binding site" evidence="8">
    <location>
        <position position="184"/>
    </location>
    <ligand>
        <name>1-deoxy-D-xylulose 5-phosphate</name>
        <dbReference type="ChEBI" id="CHEBI:57792"/>
    </ligand>
</feature>
<feature type="active site" description="Schiff-base intermediate with DXP" evidence="8">
    <location>
        <position position="123"/>
    </location>
</feature>
<dbReference type="PANTHER" id="PTHR34266">
    <property type="entry name" value="THIAZOLE SYNTHASE"/>
    <property type="match status" value="1"/>
</dbReference>
<evidence type="ECO:0000256" key="2">
    <source>
        <dbReference type="ARBA" id="ARBA00004948"/>
    </source>
</evidence>
<feature type="region of interest" description="Disordered" evidence="9">
    <location>
        <begin position="278"/>
        <end position="297"/>
    </location>
</feature>
<evidence type="ECO:0000256" key="9">
    <source>
        <dbReference type="SAM" id="MobiDB-lite"/>
    </source>
</evidence>
<dbReference type="OrthoDB" id="9805935at2"/>
<proteinExistence type="inferred from homology"/>
<protein>
    <recommendedName>
        <fullName evidence="3 8">Thiazole synthase</fullName>
        <ecNumber evidence="3 8">2.8.1.10</ecNumber>
    </recommendedName>
</protein>
<dbReference type="PANTHER" id="PTHR34266:SF2">
    <property type="entry name" value="THIAZOLE SYNTHASE"/>
    <property type="match status" value="1"/>
</dbReference>
<name>A0A2I1PDQ8_9MICO</name>
<evidence type="ECO:0000313" key="11">
    <source>
        <dbReference type="EMBL" id="PKZ42751.1"/>
    </source>
</evidence>
<dbReference type="RefSeq" id="WP_101848909.1">
    <property type="nucleotide sequence ID" value="NZ_PKIZ01000001.1"/>
</dbReference>
<comment type="pathway">
    <text evidence="2 8">Cofactor biosynthesis; thiamine diphosphate biosynthesis.</text>
</comment>
<dbReference type="InterPro" id="IPR033983">
    <property type="entry name" value="Thiazole_synthase_ThiG"/>
</dbReference>
<feature type="compositionally biased region" description="Low complexity" evidence="9">
    <location>
        <begin position="1"/>
        <end position="14"/>
    </location>
</feature>
<dbReference type="GO" id="GO:0009229">
    <property type="term" value="P:thiamine diphosphate biosynthetic process"/>
    <property type="evidence" value="ECO:0007669"/>
    <property type="project" value="UniProtKB-UniRule"/>
</dbReference>
<evidence type="ECO:0000256" key="1">
    <source>
        <dbReference type="ARBA" id="ARBA00002834"/>
    </source>
</evidence>
<evidence type="ECO:0000259" key="10">
    <source>
        <dbReference type="Pfam" id="PF05690"/>
    </source>
</evidence>
<feature type="region of interest" description="Disordered" evidence="9">
    <location>
        <begin position="1"/>
        <end position="28"/>
    </location>
</feature>
<gene>
    <name evidence="8" type="primary">thiG</name>
    <name evidence="11" type="ORF">CYJ76_00370</name>
</gene>
<dbReference type="Proteomes" id="UP000234206">
    <property type="component" value="Unassembled WGS sequence"/>
</dbReference>
<evidence type="ECO:0000256" key="8">
    <source>
        <dbReference type="HAMAP-Rule" id="MF_00443"/>
    </source>
</evidence>
<dbReference type="Pfam" id="PF05690">
    <property type="entry name" value="ThiG"/>
    <property type="match status" value="1"/>
</dbReference>
<accession>A0A2I1PDQ8</accession>
<evidence type="ECO:0000256" key="7">
    <source>
        <dbReference type="ARBA" id="ARBA00049897"/>
    </source>
</evidence>